<dbReference type="InterPro" id="IPR009057">
    <property type="entry name" value="Homeodomain-like_sf"/>
</dbReference>
<evidence type="ECO:0000313" key="7">
    <source>
        <dbReference type="Proteomes" id="UP000286681"/>
    </source>
</evidence>
<keyword evidence="6" id="KW-1185">Reference proteome</keyword>
<dbReference type="OrthoDB" id="9808189at2"/>
<dbReference type="KEGG" id="skr:BRX40_00970"/>
<evidence type="ECO:0000259" key="3">
    <source>
        <dbReference type="PROSITE" id="PS50977"/>
    </source>
</evidence>
<dbReference type="PANTHER" id="PTHR30055:SF223">
    <property type="entry name" value="HTH-TYPE TRANSCRIPTIONAL REGULATOR UIDR"/>
    <property type="match status" value="1"/>
</dbReference>
<dbReference type="InterPro" id="IPR001647">
    <property type="entry name" value="HTH_TetR"/>
</dbReference>
<dbReference type="Pfam" id="PF00440">
    <property type="entry name" value="TetR_N"/>
    <property type="match status" value="1"/>
</dbReference>
<dbReference type="AlphaFoldDB" id="A0A1L6J5R2"/>
<dbReference type="PANTHER" id="PTHR30055">
    <property type="entry name" value="HTH-TYPE TRANSCRIPTIONAL REGULATOR RUTR"/>
    <property type="match status" value="1"/>
</dbReference>
<feature type="domain" description="HTH tetR-type" evidence="3">
    <location>
        <begin position="19"/>
        <end position="79"/>
    </location>
</feature>
<sequence>MARTIQMNPRKTASQQRSQATVEALLDATARILVREGYERASTNRIAAVAGVSVGSLYQYFPNKESIVAALIARHNRQMLDLLRSSMEAVATLDLESAMRELIGAMVAAHRVDPDLHRIFDEQIPRMGQPDEIEAINREVFAVVRAYLGQRQGEIEVRDLDTATFICVTTVETLTHEAVLHFPDAIDPAALVEEVTRLVVGYLRPRHRALETV</sequence>
<organism evidence="4 6">
    <name type="scientific">Sphingomonas koreensis</name>
    <dbReference type="NCBI Taxonomy" id="93064"/>
    <lineage>
        <taxon>Bacteria</taxon>
        <taxon>Pseudomonadati</taxon>
        <taxon>Pseudomonadota</taxon>
        <taxon>Alphaproteobacteria</taxon>
        <taxon>Sphingomonadales</taxon>
        <taxon>Sphingomonadaceae</taxon>
        <taxon>Sphingomonas</taxon>
    </lineage>
</organism>
<dbReference type="EMBL" id="CP018820">
    <property type="protein sequence ID" value="APR51187.1"/>
    <property type="molecule type" value="Genomic_DNA"/>
</dbReference>
<feature type="DNA-binding region" description="H-T-H motif" evidence="2">
    <location>
        <begin position="42"/>
        <end position="61"/>
    </location>
</feature>
<reference evidence="5 7" key="3">
    <citation type="submission" date="2018-07" db="EMBL/GenBank/DDBJ databases">
        <title>Genomic and Epidemiologic Investigation of an Indolent Hospital Outbreak.</title>
        <authorList>
            <person name="Johnson R.C."/>
            <person name="Deming C."/>
            <person name="Conlan S."/>
            <person name="Zellmer C.J."/>
            <person name="Michelin A.V."/>
            <person name="Lee-Lin S."/>
            <person name="Thomas P.J."/>
            <person name="Park M."/>
            <person name="Weingarten R.A."/>
            <person name="Less J."/>
            <person name="Dekker J.P."/>
            <person name="Frank K.M."/>
            <person name="Musser K.A."/>
            <person name="Mcquiston J.R."/>
            <person name="Henderson D.K."/>
            <person name="Lau A.F."/>
            <person name="Palmore T.N."/>
            <person name="Segre J.A."/>
        </authorList>
    </citation>
    <scope>NUCLEOTIDE SEQUENCE [LARGE SCALE GENOMIC DNA]</scope>
    <source>
        <strain evidence="5 7">SK-NIH.Env10_0317</strain>
    </source>
</reference>
<reference evidence="6" key="2">
    <citation type="submission" date="2016-12" db="EMBL/GenBank/DDBJ databases">
        <title>Whole genome sequencing of Sphingomonas sp. ABOJV.</title>
        <authorList>
            <person name="Conlan S."/>
            <person name="Thomas P.J."/>
            <person name="Mullikin J."/>
            <person name="Palmore T.N."/>
            <person name="Frank K.M."/>
            <person name="Segre J.A."/>
        </authorList>
    </citation>
    <scope>NUCLEOTIDE SEQUENCE [LARGE SCALE GENOMIC DNA]</scope>
    <source>
        <strain evidence="6">ABOJV</strain>
    </source>
</reference>
<dbReference type="SUPFAM" id="SSF46689">
    <property type="entry name" value="Homeodomain-like"/>
    <property type="match status" value="1"/>
</dbReference>
<evidence type="ECO:0000313" key="6">
    <source>
        <dbReference type="Proteomes" id="UP000185161"/>
    </source>
</evidence>
<gene>
    <name evidence="4" type="ORF">BRX40_00970</name>
    <name evidence="5" type="ORF">CA257_19895</name>
</gene>
<dbReference type="PROSITE" id="PS50977">
    <property type="entry name" value="HTH_TETR_2"/>
    <property type="match status" value="1"/>
</dbReference>
<name>A0A1L6J5R2_9SPHN</name>
<dbReference type="InterPro" id="IPR041669">
    <property type="entry name" value="TetR_C_15"/>
</dbReference>
<dbReference type="GO" id="GO:0000976">
    <property type="term" value="F:transcription cis-regulatory region binding"/>
    <property type="evidence" value="ECO:0007669"/>
    <property type="project" value="TreeGrafter"/>
</dbReference>
<keyword evidence="1 2" id="KW-0238">DNA-binding</keyword>
<dbReference type="InterPro" id="IPR050109">
    <property type="entry name" value="HTH-type_TetR-like_transc_reg"/>
</dbReference>
<accession>A0A1L6J5R2</accession>
<dbReference type="Gene3D" id="1.10.357.10">
    <property type="entry name" value="Tetracycline Repressor, domain 2"/>
    <property type="match status" value="1"/>
</dbReference>
<protein>
    <submittedName>
        <fullName evidence="4">TetR family transcriptional regulator</fullName>
    </submittedName>
    <submittedName>
        <fullName evidence="5">TetR/AcrR family transcriptional regulator</fullName>
    </submittedName>
</protein>
<dbReference type="PRINTS" id="PR00455">
    <property type="entry name" value="HTHTETR"/>
</dbReference>
<dbReference type="Pfam" id="PF17918">
    <property type="entry name" value="TetR_C_15"/>
    <property type="match status" value="1"/>
</dbReference>
<reference evidence="4" key="1">
    <citation type="submission" date="2016-12" db="EMBL/GenBank/DDBJ databases">
        <title>Whole genome sequencing of Sphingomonas koreensis.</title>
        <authorList>
            <person name="Conlan S."/>
            <person name="Thomas P.J."/>
            <person name="Mullikin J."/>
            <person name="Palmore T.N."/>
            <person name="Frank K.M."/>
            <person name="Segre J.A."/>
        </authorList>
    </citation>
    <scope>NUCLEOTIDE SEQUENCE</scope>
    <source>
        <strain evidence="4">ABOJV</strain>
    </source>
</reference>
<dbReference type="Proteomes" id="UP000185161">
    <property type="component" value="Chromosome"/>
</dbReference>
<dbReference type="STRING" id="93064.BRX40_00970"/>
<dbReference type="InterPro" id="IPR023772">
    <property type="entry name" value="DNA-bd_HTH_TetR-type_CS"/>
</dbReference>
<proteinExistence type="predicted"/>
<dbReference type="Proteomes" id="UP000286681">
    <property type="component" value="Unassembled WGS sequence"/>
</dbReference>
<evidence type="ECO:0000313" key="4">
    <source>
        <dbReference type="EMBL" id="APR51187.1"/>
    </source>
</evidence>
<evidence type="ECO:0000313" key="5">
    <source>
        <dbReference type="EMBL" id="RSU99420.1"/>
    </source>
</evidence>
<dbReference type="GO" id="GO:0003700">
    <property type="term" value="F:DNA-binding transcription factor activity"/>
    <property type="evidence" value="ECO:0007669"/>
    <property type="project" value="TreeGrafter"/>
</dbReference>
<dbReference type="PROSITE" id="PS01081">
    <property type="entry name" value="HTH_TETR_1"/>
    <property type="match status" value="1"/>
</dbReference>
<dbReference type="EMBL" id="QQWO01000022">
    <property type="protein sequence ID" value="RSU99420.1"/>
    <property type="molecule type" value="Genomic_DNA"/>
</dbReference>
<evidence type="ECO:0000256" key="1">
    <source>
        <dbReference type="ARBA" id="ARBA00023125"/>
    </source>
</evidence>
<evidence type="ECO:0000256" key="2">
    <source>
        <dbReference type="PROSITE-ProRule" id="PRU00335"/>
    </source>
</evidence>
<dbReference type="RefSeq" id="WP_075150362.1">
    <property type="nucleotide sequence ID" value="NZ_CP018820.1"/>
</dbReference>
<dbReference type="GeneID" id="44131123"/>